<comment type="subcellular location">
    <subcellularLocation>
        <location evidence="1">Cell membrane</location>
        <topology evidence="1">Multi-pass membrane protein</topology>
    </subcellularLocation>
</comment>
<comment type="caution">
    <text evidence="8">The sequence shown here is derived from an EMBL/GenBank/DDBJ whole genome shotgun (WGS) entry which is preliminary data.</text>
</comment>
<reference evidence="8" key="1">
    <citation type="submission" date="2016-10" db="EMBL/GenBank/DDBJ databases">
        <title>Sequence of Gallionella enrichment culture.</title>
        <authorList>
            <person name="Poehlein A."/>
            <person name="Muehling M."/>
            <person name="Daniel R."/>
        </authorList>
    </citation>
    <scope>NUCLEOTIDE SEQUENCE</scope>
</reference>
<keyword evidence="2" id="KW-1003">Cell membrane</keyword>
<evidence type="ECO:0000256" key="1">
    <source>
        <dbReference type="ARBA" id="ARBA00004651"/>
    </source>
</evidence>
<dbReference type="NCBIfam" id="TIGR03426">
    <property type="entry name" value="shape_MreD"/>
    <property type="match status" value="1"/>
</dbReference>
<evidence type="ECO:0000256" key="6">
    <source>
        <dbReference type="ARBA" id="ARBA00023136"/>
    </source>
</evidence>
<evidence type="ECO:0000256" key="5">
    <source>
        <dbReference type="ARBA" id="ARBA00022989"/>
    </source>
</evidence>
<keyword evidence="4" id="KW-0133">Cell shape</keyword>
<proteinExistence type="predicted"/>
<evidence type="ECO:0000256" key="7">
    <source>
        <dbReference type="SAM" id="Phobius"/>
    </source>
</evidence>
<keyword evidence="5 7" id="KW-1133">Transmembrane helix</keyword>
<evidence type="ECO:0000256" key="2">
    <source>
        <dbReference type="ARBA" id="ARBA00022475"/>
    </source>
</evidence>
<evidence type="ECO:0000313" key="8">
    <source>
        <dbReference type="EMBL" id="OIR06272.1"/>
    </source>
</evidence>
<dbReference type="AlphaFoldDB" id="A0A1J5SQH9"/>
<dbReference type="InterPro" id="IPR007227">
    <property type="entry name" value="Cell_shape_determining_MreD"/>
</dbReference>
<protein>
    <submittedName>
        <fullName evidence="8">Rod shape-determining protein MreD</fullName>
    </submittedName>
</protein>
<organism evidence="8">
    <name type="scientific">mine drainage metagenome</name>
    <dbReference type="NCBI Taxonomy" id="410659"/>
    <lineage>
        <taxon>unclassified sequences</taxon>
        <taxon>metagenomes</taxon>
        <taxon>ecological metagenomes</taxon>
    </lineage>
</organism>
<feature type="transmembrane region" description="Helical" evidence="7">
    <location>
        <begin position="136"/>
        <end position="160"/>
    </location>
</feature>
<dbReference type="EMBL" id="MLJW01000045">
    <property type="protein sequence ID" value="OIR06272.1"/>
    <property type="molecule type" value="Genomic_DNA"/>
</dbReference>
<dbReference type="Pfam" id="PF04093">
    <property type="entry name" value="MreD"/>
    <property type="match status" value="1"/>
</dbReference>
<feature type="transmembrane region" description="Helical" evidence="7">
    <location>
        <begin position="63"/>
        <end position="91"/>
    </location>
</feature>
<dbReference type="GO" id="GO:0008360">
    <property type="term" value="P:regulation of cell shape"/>
    <property type="evidence" value="ECO:0007669"/>
    <property type="project" value="UniProtKB-KW"/>
</dbReference>
<keyword evidence="3 7" id="KW-0812">Transmembrane</keyword>
<keyword evidence="6 7" id="KW-0472">Membrane</keyword>
<name>A0A1J5SQH9_9ZZZZ</name>
<evidence type="ECO:0000256" key="3">
    <source>
        <dbReference type="ARBA" id="ARBA00022692"/>
    </source>
</evidence>
<gene>
    <name evidence="8" type="ORF">GALL_117460</name>
</gene>
<sequence>MKNGWLQRMDLWVRHLLPLGLTLLLVLMEAMPTHLPGFAEISPLLPLIGVYYWSIFRPDLLPAVMAFFIGLLSDIIMGMPLGVSALIYLLVQGTTASQRRFFLGKPFVVAWCCFSLVAVSAIFLEWALVSMLNGHLIPLPAVLFEMLMTVACYPLFSWLFGRAQSALLRDA</sequence>
<evidence type="ECO:0000256" key="4">
    <source>
        <dbReference type="ARBA" id="ARBA00022960"/>
    </source>
</evidence>
<dbReference type="GO" id="GO:0005886">
    <property type="term" value="C:plasma membrane"/>
    <property type="evidence" value="ECO:0007669"/>
    <property type="project" value="UniProtKB-SubCell"/>
</dbReference>
<feature type="transmembrane region" description="Helical" evidence="7">
    <location>
        <begin position="103"/>
        <end position="124"/>
    </location>
</feature>
<accession>A0A1J5SQH9</accession>